<keyword evidence="16" id="KW-1185">Reference proteome</keyword>
<proteinExistence type="inferred from homology"/>
<evidence type="ECO:0000256" key="10">
    <source>
        <dbReference type="ARBA" id="ARBA00023242"/>
    </source>
</evidence>
<evidence type="ECO:0000259" key="14">
    <source>
        <dbReference type="PROSITE" id="PS51843"/>
    </source>
</evidence>
<dbReference type="Proteomes" id="UP000830375">
    <property type="component" value="Unassembled WGS sequence"/>
</dbReference>
<organism evidence="15 16">
    <name type="scientific">Labeo rohita</name>
    <name type="common">Indian major carp</name>
    <name type="synonym">Cyprinus rohita</name>
    <dbReference type="NCBI Taxonomy" id="84645"/>
    <lineage>
        <taxon>Eukaryota</taxon>
        <taxon>Metazoa</taxon>
        <taxon>Chordata</taxon>
        <taxon>Craniata</taxon>
        <taxon>Vertebrata</taxon>
        <taxon>Euteleostomi</taxon>
        <taxon>Actinopterygii</taxon>
        <taxon>Neopterygii</taxon>
        <taxon>Teleostei</taxon>
        <taxon>Ostariophysi</taxon>
        <taxon>Cypriniformes</taxon>
        <taxon>Cyprinidae</taxon>
        <taxon>Labeoninae</taxon>
        <taxon>Labeonini</taxon>
        <taxon>Labeo</taxon>
    </lineage>
</organism>
<comment type="subcellular location">
    <subcellularLocation>
        <location evidence="1 11">Nucleus</location>
    </subcellularLocation>
</comment>
<evidence type="ECO:0000256" key="12">
    <source>
        <dbReference type="SAM" id="MobiDB-lite"/>
    </source>
</evidence>
<keyword evidence="8 11" id="KW-0804">Transcription</keyword>
<evidence type="ECO:0000256" key="3">
    <source>
        <dbReference type="ARBA" id="ARBA00022723"/>
    </source>
</evidence>
<feature type="compositionally biased region" description="Low complexity" evidence="12">
    <location>
        <begin position="314"/>
        <end position="327"/>
    </location>
</feature>
<evidence type="ECO:0000313" key="15">
    <source>
        <dbReference type="EMBL" id="KAI2661779.1"/>
    </source>
</evidence>
<dbReference type="PRINTS" id="PR00398">
    <property type="entry name" value="STRDHORMONER"/>
</dbReference>
<dbReference type="PROSITE" id="PS51843">
    <property type="entry name" value="NR_LBD"/>
    <property type="match status" value="1"/>
</dbReference>
<evidence type="ECO:0000256" key="11">
    <source>
        <dbReference type="RuleBase" id="RU004334"/>
    </source>
</evidence>
<dbReference type="PANTHER" id="PTHR45805">
    <property type="entry name" value="NUCLEAR HORMONE RECEPTOR HR3-RELATED"/>
    <property type="match status" value="1"/>
</dbReference>
<keyword evidence="7 11" id="KW-0238">DNA-binding</keyword>
<dbReference type="InterPro" id="IPR000536">
    <property type="entry name" value="Nucl_hrmn_rcpt_lig-bd"/>
</dbReference>
<dbReference type="PRINTS" id="PR01293">
    <property type="entry name" value="RORNUCRECPTR"/>
</dbReference>
<protein>
    <submittedName>
        <fullName evidence="15">Nuclear receptor ROR-beta</fullName>
    </submittedName>
</protein>
<dbReference type="CDD" id="cd06968">
    <property type="entry name" value="NR_DBD_ROR"/>
    <property type="match status" value="1"/>
</dbReference>
<evidence type="ECO:0000256" key="1">
    <source>
        <dbReference type="ARBA" id="ARBA00004123"/>
    </source>
</evidence>
<evidence type="ECO:0000313" key="16">
    <source>
        <dbReference type="Proteomes" id="UP000830375"/>
    </source>
</evidence>
<dbReference type="InterPro" id="IPR001628">
    <property type="entry name" value="Znf_hrmn_rcpt"/>
</dbReference>
<feature type="compositionally biased region" description="Basic and acidic residues" evidence="12">
    <location>
        <begin position="228"/>
        <end position="240"/>
    </location>
</feature>
<evidence type="ECO:0000256" key="7">
    <source>
        <dbReference type="ARBA" id="ARBA00023125"/>
    </source>
</evidence>
<name>A0ABQ8MFW2_LABRO</name>
<dbReference type="Pfam" id="PF00104">
    <property type="entry name" value="Hormone_recep"/>
    <property type="match status" value="1"/>
</dbReference>
<dbReference type="PRINTS" id="PR00047">
    <property type="entry name" value="STROIDFINGER"/>
</dbReference>
<dbReference type="EMBL" id="JACTAM010000008">
    <property type="protein sequence ID" value="KAI2661779.1"/>
    <property type="molecule type" value="Genomic_DNA"/>
</dbReference>
<keyword evidence="9 11" id="KW-0675">Receptor</keyword>
<dbReference type="Gene3D" id="1.10.565.10">
    <property type="entry name" value="Retinoid X Receptor"/>
    <property type="match status" value="1"/>
</dbReference>
<feature type="domain" description="Nuclear receptor" evidence="13">
    <location>
        <begin position="144"/>
        <end position="219"/>
    </location>
</feature>
<dbReference type="InterPro" id="IPR035500">
    <property type="entry name" value="NHR-like_dom_sf"/>
</dbReference>
<dbReference type="InterPro" id="IPR003079">
    <property type="entry name" value="ROR_rcpt"/>
</dbReference>
<dbReference type="SMART" id="SM00399">
    <property type="entry name" value="ZnF_C4"/>
    <property type="match status" value="1"/>
</dbReference>
<evidence type="ECO:0000256" key="8">
    <source>
        <dbReference type="ARBA" id="ARBA00023163"/>
    </source>
</evidence>
<dbReference type="Pfam" id="PF00105">
    <property type="entry name" value="zf-C4"/>
    <property type="match status" value="1"/>
</dbReference>
<evidence type="ECO:0000256" key="9">
    <source>
        <dbReference type="ARBA" id="ARBA00023170"/>
    </source>
</evidence>
<evidence type="ECO:0000256" key="4">
    <source>
        <dbReference type="ARBA" id="ARBA00022771"/>
    </source>
</evidence>
<dbReference type="SUPFAM" id="SSF57716">
    <property type="entry name" value="Glucocorticoid receptor-like (DNA-binding domain)"/>
    <property type="match status" value="1"/>
</dbReference>
<reference evidence="15 16" key="1">
    <citation type="submission" date="2022-01" db="EMBL/GenBank/DDBJ databases">
        <title>A high-quality chromosome-level genome assembly of rohu carp, Labeo rohita.</title>
        <authorList>
            <person name="Arick M.A. II"/>
            <person name="Hsu C.-Y."/>
            <person name="Magbanua Z."/>
            <person name="Pechanova O."/>
            <person name="Grover C."/>
            <person name="Miller E."/>
            <person name="Thrash A."/>
            <person name="Ezzel L."/>
            <person name="Alam S."/>
            <person name="Benzie J."/>
            <person name="Hamilton M."/>
            <person name="Karsi A."/>
            <person name="Lawrence M.L."/>
            <person name="Peterson D.G."/>
        </authorList>
    </citation>
    <scope>NUCLEOTIDE SEQUENCE [LARGE SCALE GENOMIC DNA]</scope>
    <source>
        <strain evidence="16">BAU-BD-2019</strain>
        <tissue evidence="15">Blood</tissue>
    </source>
</reference>
<accession>A0ABQ8MFW2</accession>
<keyword evidence="2" id="KW-0217">Developmental protein</keyword>
<feature type="region of interest" description="Disordered" evidence="12">
    <location>
        <begin position="228"/>
        <end position="281"/>
    </location>
</feature>
<dbReference type="SUPFAM" id="SSF48508">
    <property type="entry name" value="Nuclear receptor ligand-binding domain"/>
    <property type="match status" value="1"/>
</dbReference>
<evidence type="ECO:0000256" key="6">
    <source>
        <dbReference type="ARBA" id="ARBA00023015"/>
    </source>
</evidence>
<keyword evidence="6 11" id="KW-0805">Transcription regulation</keyword>
<dbReference type="PROSITE" id="PS00031">
    <property type="entry name" value="NUCLEAR_REC_DBD_1"/>
    <property type="match status" value="1"/>
</dbReference>
<comment type="similarity">
    <text evidence="11">Belongs to the nuclear hormone receptor family.</text>
</comment>
<dbReference type="InterPro" id="IPR001723">
    <property type="entry name" value="Nuclear_hrmn_rcpt"/>
</dbReference>
<dbReference type="Gene3D" id="3.30.50.10">
    <property type="entry name" value="Erythroid Transcription Factor GATA-1, subunit A"/>
    <property type="match status" value="1"/>
</dbReference>
<dbReference type="InterPro" id="IPR013088">
    <property type="entry name" value="Znf_NHR/GATA"/>
</dbReference>
<evidence type="ECO:0000256" key="5">
    <source>
        <dbReference type="ARBA" id="ARBA00022833"/>
    </source>
</evidence>
<evidence type="ECO:0000256" key="2">
    <source>
        <dbReference type="ARBA" id="ARBA00022473"/>
    </source>
</evidence>
<dbReference type="PANTHER" id="PTHR45805:SF7">
    <property type="entry name" value="NUCLEAR RECEPTOR ROR-BETA-LIKE"/>
    <property type="match status" value="1"/>
</dbReference>
<dbReference type="SMART" id="SM00430">
    <property type="entry name" value="HOLI"/>
    <property type="match status" value="1"/>
</dbReference>
<dbReference type="PROSITE" id="PS51030">
    <property type="entry name" value="NUCLEAR_REC_DBD_2"/>
    <property type="match status" value="1"/>
</dbReference>
<keyword evidence="4 11" id="KW-0863">Zinc-finger</keyword>
<evidence type="ECO:0000259" key="13">
    <source>
        <dbReference type="PROSITE" id="PS51030"/>
    </source>
</evidence>
<feature type="domain" description="NR LBD" evidence="14">
    <location>
        <begin position="366"/>
        <end position="604"/>
    </location>
</feature>
<feature type="region of interest" description="Disordered" evidence="12">
    <location>
        <begin position="314"/>
        <end position="334"/>
    </location>
</feature>
<dbReference type="InterPro" id="IPR044101">
    <property type="entry name" value="NR_DBD_ROR"/>
</dbReference>
<keyword evidence="5 11" id="KW-0862">Zinc</keyword>
<sequence length="616" mass="68851">MKPPTTVHSSLNLKIVLCERYETAGAVLKFLTGCHMLRASVSYRVPNECEWHVSGRVRIQATPSRANGKVGGAGWRNARHCVARIVFINPASGNIKQTCLLFPLPLSLQLSTPLLKYDARFNKHSGSKCESSCQYLRTAAQIEVIPCKICGDKSSGIHYGVITCEGCKGFFRRSQQNNAIYSCSRQRNCLIDRTNRNRCQHCRLQKCLALGMSRDAVKFGRMSKKQRDSLYAEVQKHQQSQERAGGLGNGVSGHAGDEVGENGSSHGRAYSRGSSTTLSDLDDITTLPDGLLFDLPLTPEEAADYCSLELLGGSGGSSSSSQSSPESNRQEFSDTTHIKHEYQTLHETGLYSRSLLTPPEGCSLMEIERITQNVVKSHIETSQYSTEELKKLAWTLYTPEEMRVYQNKSTEMMWQQCAVHITNAVQYVVEFAKRISGFMDLCQNDQIILLKAGCLDVLLIRMCRAYNPINNTLLFDGKFASPQLFKALGCDDLVGAVFEMAKTLSRLQLSEEEMALFTATVLLSPDRPWLTDTQKVQKLQEKVYVALQHCLHKSGAPEEKLAKMVSKLPMMKSICNLHIDKLEFFRLLHPETAYNFPALYREVFCSEISFPDSTEG</sequence>
<keyword evidence="3 11" id="KW-0479">Metal-binding</keyword>
<gene>
    <name evidence="15" type="ORF">H4Q32_007450</name>
</gene>
<comment type="caution">
    <text evidence="15">The sequence shown here is derived from an EMBL/GenBank/DDBJ whole genome shotgun (WGS) entry which is preliminary data.</text>
</comment>
<keyword evidence="10 11" id="KW-0539">Nucleus</keyword>